<keyword evidence="8" id="KW-0808">Transferase</keyword>
<comment type="function">
    <text evidence="1">Catalyzes the phosphorylation of riboflavin (vitamin B2) to form flavin mononucleotide (FMN) coenzyme.</text>
</comment>
<keyword evidence="12" id="KW-0326">Glycosidase</keyword>
<dbReference type="GO" id="GO:0009231">
    <property type="term" value="P:riboflavin biosynthetic process"/>
    <property type="evidence" value="ECO:0007669"/>
    <property type="project" value="InterPro"/>
</dbReference>
<dbReference type="EMBL" id="JAEPRC010000389">
    <property type="protein sequence ID" value="KAG2198357.1"/>
    <property type="molecule type" value="Genomic_DNA"/>
</dbReference>
<dbReference type="Pfam" id="PF01687">
    <property type="entry name" value="Flavokinase"/>
    <property type="match status" value="1"/>
</dbReference>
<evidence type="ECO:0000256" key="10">
    <source>
        <dbReference type="ARBA" id="ARBA00022840"/>
    </source>
</evidence>
<dbReference type="AlphaFoldDB" id="A0A8H7QTZ2"/>
<dbReference type="InterPro" id="IPR011013">
    <property type="entry name" value="Gal_mutarotase_sf_dom"/>
</dbReference>
<evidence type="ECO:0000256" key="12">
    <source>
        <dbReference type="RuleBase" id="RU361185"/>
    </source>
</evidence>
<dbReference type="GO" id="GO:0030246">
    <property type="term" value="F:carbohydrate binding"/>
    <property type="evidence" value="ECO:0007669"/>
    <property type="project" value="InterPro"/>
</dbReference>
<dbReference type="GO" id="GO:0005975">
    <property type="term" value="P:carbohydrate metabolic process"/>
    <property type="evidence" value="ECO:0007669"/>
    <property type="project" value="InterPro"/>
</dbReference>
<dbReference type="GO" id="GO:0005524">
    <property type="term" value="F:ATP binding"/>
    <property type="evidence" value="ECO:0007669"/>
    <property type="project" value="UniProtKB-KW"/>
</dbReference>
<keyword evidence="7" id="KW-0288">FMN</keyword>
<dbReference type="Gene3D" id="2.60.40.1760">
    <property type="entry name" value="glycosyl hydrolase (family 31)"/>
    <property type="match status" value="1"/>
</dbReference>
<dbReference type="GO" id="GO:0008531">
    <property type="term" value="F:riboflavin kinase activity"/>
    <property type="evidence" value="ECO:0007669"/>
    <property type="project" value="UniProtKB-EC"/>
</dbReference>
<dbReference type="PANTHER" id="PTHR46959">
    <property type="entry name" value="SULFOQUINOVOSIDASE"/>
    <property type="match status" value="1"/>
</dbReference>
<dbReference type="Gene3D" id="3.20.20.80">
    <property type="entry name" value="Glycosidases"/>
    <property type="match status" value="1"/>
</dbReference>
<keyword evidence="9" id="KW-0547">Nucleotide-binding</keyword>
<feature type="region of interest" description="Disordered" evidence="13">
    <location>
        <begin position="1"/>
        <end position="20"/>
    </location>
</feature>
<dbReference type="PANTHER" id="PTHR46959:SF2">
    <property type="entry name" value="SULFOQUINOVOSIDASE"/>
    <property type="match status" value="1"/>
</dbReference>
<dbReference type="EC" id="2.7.1.26" evidence="5"/>
<dbReference type="Gene3D" id="2.40.30.30">
    <property type="entry name" value="Riboflavin kinase-like"/>
    <property type="match status" value="1"/>
</dbReference>
<dbReference type="CDD" id="cd14752">
    <property type="entry name" value="GH31_N"/>
    <property type="match status" value="1"/>
</dbReference>
<dbReference type="GO" id="GO:0009398">
    <property type="term" value="P:FMN biosynthetic process"/>
    <property type="evidence" value="ECO:0007669"/>
    <property type="project" value="UniProtKB-UniPathway"/>
</dbReference>
<dbReference type="InterPro" id="IPR015865">
    <property type="entry name" value="Riboflavin_kinase_bac/euk"/>
</dbReference>
<dbReference type="InterPro" id="IPR013780">
    <property type="entry name" value="Glyco_hydro_b"/>
</dbReference>
<evidence type="ECO:0000256" key="4">
    <source>
        <dbReference type="ARBA" id="ARBA00010108"/>
    </source>
</evidence>
<dbReference type="UniPathway" id="UPA00276">
    <property type="reaction ID" value="UER00406"/>
</dbReference>
<comment type="similarity">
    <text evidence="4">Belongs to the flavokinase family.</text>
</comment>
<evidence type="ECO:0000256" key="1">
    <source>
        <dbReference type="ARBA" id="ARBA00003572"/>
    </source>
</evidence>
<dbReference type="NCBIfam" id="NF007746">
    <property type="entry name" value="PRK10426.1"/>
    <property type="match status" value="1"/>
</dbReference>
<evidence type="ECO:0000256" key="7">
    <source>
        <dbReference type="ARBA" id="ARBA00022643"/>
    </source>
</evidence>
<comment type="pathway">
    <text evidence="2">Cofactor biosynthesis; FMN biosynthesis; FMN from riboflavin (ATP route): step 1/1.</text>
</comment>
<evidence type="ECO:0000256" key="2">
    <source>
        <dbReference type="ARBA" id="ARBA00005201"/>
    </source>
</evidence>
<keyword evidence="10" id="KW-0067">ATP-binding</keyword>
<evidence type="ECO:0000256" key="11">
    <source>
        <dbReference type="ARBA" id="ARBA00029960"/>
    </source>
</evidence>
<gene>
    <name evidence="15" type="ORF">INT46_005418</name>
</gene>
<dbReference type="CDD" id="cd06594">
    <property type="entry name" value="GH31_glucosidase_YihQ"/>
    <property type="match status" value="1"/>
</dbReference>
<dbReference type="SMART" id="SM00904">
    <property type="entry name" value="Flavokinase"/>
    <property type="match status" value="1"/>
</dbReference>
<evidence type="ECO:0000256" key="9">
    <source>
        <dbReference type="ARBA" id="ARBA00022741"/>
    </source>
</evidence>
<evidence type="ECO:0000313" key="16">
    <source>
        <dbReference type="Proteomes" id="UP000650833"/>
    </source>
</evidence>
<dbReference type="Pfam" id="PF21365">
    <property type="entry name" value="Glyco_hydro_31_3rd"/>
    <property type="match status" value="1"/>
</dbReference>
<evidence type="ECO:0000313" key="15">
    <source>
        <dbReference type="EMBL" id="KAG2198357.1"/>
    </source>
</evidence>
<dbReference type="InterPro" id="IPR044112">
    <property type="entry name" value="YihQ_TIM-like"/>
</dbReference>
<dbReference type="Pfam" id="PF01055">
    <property type="entry name" value="Glyco_hydro_31_2nd"/>
    <property type="match status" value="1"/>
</dbReference>
<reference evidence="15" key="1">
    <citation type="submission" date="2020-12" db="EMBL/GenBank/DDBJ databases">
        <title>Metabolic potential, ecology and presence of endohyphal bacteria is reflected in genomic diversity of Mucoromycotina.</title>
        <authorList>
            <person name="Muszewska A."/>
            <person name="Okrasinska A."/>
            <person name="Steczkiewicz K."/>
            <person name="Drgas O."/>
            <person name="Orlowska M."/>
            <person name="Perlinska-Lenart U."/>
            <person name="Aleksandrzak-Piekarczyk T."/>
            <person name="Szatraj K."/>
            <person name="Zielenkiewicz U."/>
            <person name="Pilsyk S."/>
            <person name="Malc E."/>
            <person name="Mieczkowski P."/>
            <person name="Kruszewska J.S."/>
            <person name="Biernat P."/>
            <person name="Pawlowska J."/>
        </authorList>
    </citation>
    <scope>NUCLEOTIDE SEQUENCE</scope>
    <source>
        <strain evidence="15">CBS 226.32</strain>
    </source>
</reference>
<evidence type="ECO:0000256" key="5">
    <source>
        <dbReference type="ARBA" id="ARBA00012105"/>
    </source>
</evidence>
<evidence type="ECO:0000256" key="8">
    <source>
        <dbReference type="ARBA" id="ARBA00022679"/>
    </source>
</evidence>
<organism evidence="15 16">
    <name type="scientific">Mucor plumbeus</name>
    <dbReference type="NCBI Taxonomy" id="97098"/>
    <lineage>
        <taxon>Eukaryota</taxon>
        <taxon>Fungi</taxon>
        <taxon>Fungi incertae sedis</taxon>
        <taxon>Mucoromycota</taxon>
        <taxon>Mucoromycotina</taxon>
        <taxon>Mucoromycetes</taxon>
        <taxon>Mucorales</taxon>
        <taxon>Mucorineae</taxon>
        <taxon>Mucoraceae</taxon>
        <taxon>Mucor</taxon>
    </lineage>
</organism>
<name>A0A8H7QTZ2_9FUNG</name>
<dbReference type="GO" id="GO:0004553">
    <property type="term" value="F:hydrolase activity, hydrolyzing O-glycosyl compounds"/>
    <property type="evidence" value="ECO:0007669"/>
    <property type="project" value="InterPro"/>
</dbReference>
<accession>A0A8H7QTZ2</accession>
<evidence type="ECO:0000256" key="3">
    <source>
        <dbReference type="ARBA" id="ARBA00007806"/>
    </source>
</evidence>
<keyword evidence="16" id="KW-1185">Reference proteome</keyword>
<dbReference type="SUPFAM" id="SSF74650">
    <property type="entry name" value="Galactose mutarotase-like"/>
    <property type="match status" value="1"/>
</dbReference>
<dbReference type="SUPFAM" id="SSF51445">
    <property type="entry name" value="(Trans)glycosidases"/>
    <property type="match status" value="1"/>
</dbReference>
<evidence type="ECO:0000256" key="13">
    <source>
        <dbReference type="SAM" id="MobiDB-lite"/>
    </source>
</evidence>
<evidence type="ECO:0000256" key="6">
    <source>
        <dbReference type="ARBA" id="ARBA00022630"/>
    </source>
</evidence>
<dbReference type="InterPro" id="IPR017853">
    <property type="entry name" value="GH"/>
</dbReference>
<evidence type="ECO:0000259" key="14">
    <source>
        <dbReference type="SMART" id="SM00904"/>
    </source>
</evidence>
<protein>
    <recommendedName>
        <fullName evidence="5">riboflavin kinase</fullName>
        <ecNumber evidence="5">2.7.1.26</ecNumber>
    </recommendedName>
    <alternativeName>
        <fullName evidence="11">Flavin mononucleotide kinase 1</fullName>
    </alternativeName>
</protein>
<proteinExistence type="inferred from homology"/>
<dbReference type="OrthoDB" id="10070917at2759"/>
<dbReference type="SUPFAM" id="SSF82114">
    <property type="entry name" value="Riboflavin kinase-like"/>
    <property type="match status" value="1"/>
</dbReference>
<sequence length="889" mass="101106">MSSSDINPDRPLLVGPETPTKPFPFALQGTVVKGYGRGSKQLGIPTANLSDEAIDALVSGLETGVYYGWTQIGELGSKVYPMVMSLGWNPYFKNEKRSAEVHIIHEFPEDFYNTPIRVLVLGFIRAEQNYPSLDALIRDIKTDVQVAKQSLARKQYTDTKEHNLFFEPYQGQTPNWKYFLSDYPSSVSDVPFIQSSYGQDIITPCDGGVFKITEIEDGPINTTVDQTIDKIAFNENGLNLTGSIRFSDEKTINYVFKLQELSNKQLDFSIQLNLDNDTEHHRIIFNFESNAQEDFYGFGEQFSYSTLKGQKIPIFVREQGIGRGEEPVTSIMNDPSGVFGEFAGGDSFTTYCSVPQFLSTDYRSLVLKNSEYSSFDLRQDDRVTVRLNATLLEGRLFQGDNLLDLVTEYTSYSGRMHVLPDWVSDGGAVVGMQGGSIKVRKVIEKLQKYATPIAAVWLQDWCGKRLQTTPNGVEFKRLWWNWESDDTLYPDWKTFVNDELKTQNIRVLSYVNTFLANVEKKQLFRNNYFLEAQTYGYLVKDPSSKSEHQTLIISSGSDFEAGILDLTNPDAVVWFKSIIKQQIYDAGVFGMMTDFGEYLPYHSDKASLYSGIPAEVYHNRYPQEWAKLHSELVHEIGLENEAVCFYRAGFTRTPGYINLMWAGDQNVAWDEYDGIKSAVTGMLSGGFSGFSITHSDIGGYTTISAAPLLELIRSKELLFRWMELSAFTAVFRTHEGIIPELNAQFYDDEESFAYFAFCAKLYTSLSPYRKKLIQEAHTKGWPLMRHLVFYYPQDPIVRQITSNQYLLGKSVLVAPMLAPSMSHVKVYLPKEEGVTWRHIWSNESFIAQGKEINVESPFQRPAVFIKEPRQDEGLLDEFIAFTTQIILKE</sequence>
<dbReference type="InterPro" id="IPR048395">
    <property type="entry name" value="Glyco_hydro_31_C"/>
</dbReference>
<comment type="caution">
    <text evidence="15">The sequence shown here is derived from an EMBL/GenBank/DDBJ whole genome shotgun (WGS) entry which is preliminary data.</text>
</comment>
<dbReference type="InterPro" id="IPR000322">
    <property type="entry name" value="Glyco_hydro_31_TIM"/>
</dbReference>
<comment type="similarity">
    <text evidence="3 12">Belongs to the glycosyl hydrolase 31 family.</text>
</comment>
<dbReference type="Proteomes" id="UP000650833">
    <property type="component" value="Unassembled WGS sequence"/>
</dbReference>
<dbReference type="Gene3D" id="2.60.40.1180">
    <property type="entry name" value="Golgi alpha-mannosidase II"/>
    <property type="match status" value="1"/>
</dbReference>
<dbReference type="InterPro" id="IPR023465">
    <property type="entry name" value="Riboflavin_kinase_dom_sf"/>
</dbReference>
<dbReference type="SUPFAM" id="SSF51011">
    <property type="entry name" value="Glycosyl hydrolase domain"/>
    <property type="match status" value="1"/>
</dbReference>
<keyword evidence="12" id="KW-0378">Hydrolase</keyword>
<dbReference type="InterPro" id="IPR052990">
    <property type="entry name" value="Sulfoquinovosidase_GH31"/>
</dbReference>
<feature type="domain" description="Riboflavin kinase" evidence="14">
    <location>
        <begin position="20"/>
        <end position="152"/>
    </location>
</feature>
<keyword evidence="6" id="KW-0285">Flavoprotein</keyword>